<organism evidence="1 2">
    <name type="scientific">Cymbomonas tetramitiformis</name>
    <dbReference type="NCBI Taxonomy" id="36881"/>
    <lineage>
        <taxon>Eukaryota</taxon>
        <taxon>Viridiplantae</taxon>
        <taxon>Chlorophyta</taxon>
        <taxon>Pyramimonadophyceae</taxon>
        <taxon>Pyramimonadales</taxon>
        <taxon>Pyramimonadaceae</taxon>
        <taxon>Cymbomonas</taxon>
    </lineage>
</organism>
<dbReference type="Proteomes" id="UP001190700">
    <property type="component" value="Unassembled WGS sequence"/>
</dbReference>
<dbReference type="EMBL" id="LGRX02022252">
    <property type="protein sequence ID" value="KAK3255803.1"/>
    <property type="molecule type" value="Genomic_DNA"/>
</dbReference>
<keyword evidence="2" id="KW-1185">Reference proteome</keyword>
<feature type="non-terminal residue" evidence="1">
    <location>
        <position position="1"/>
    </location>
</feature>
<proteinExistence type="predicted"/>
<accession>A0AAE0F9W8</accession>
<sequence length="107" mass="11324">GKLRAVWQLRGGSTRCCCGAHAVLAAAGSSTGCWQLREALRAVLAAAELRVVLAGAGSSAWCWQLAGKLPRGWQISGAALNEEPRSGLPGREAEEEVKESVERLIRV</sequence>
<dbReference type="AlphaFoldDB" id="A0AAE0F9W8"/>
<protein>
    <submittedName>
        <fullName evidence="1">Uncharacterized protein</fullName>
    </submittedName>
</protein>
<name>A0AAE0F9W8_9CHLO</name>
<comment type="caution">
    <text evidence="1">The sequence shown here is derived from an EMBL/GenBank/DDBJ whole genome shotgun (WGS) entry which is preliminary data.</text>
</comment>
<evidence type="ECO:0000313" key="1">
    <source>
        <dbReference type="EMBL" id="KAK3255803.1"/>
    </source>
</evidence>
<evidence type="ECO:0000313" key="2">
    <source>
        <dbReference type="Proteomes" id="UP001190700"/>
    </source>
</evidence>
<reference evidence="1 2" key="1">
    <citation type="journal article" date="2015" name="Genome Biol. Evol.">
        <title>Comparative Genomics of a Bacterivorous Green Alga Reveals Evolutionary Causalities and Consequences of Phago-Mixotrophic Mode of Nutrition.</title>
        <authorList>
            <person name="Burns J.A."/>
            <person name="Paasch A."/>
            <person name="Narechania A."/>
            <person name="Kim E."/>
        </authorList>
    </citation>
    <scope>NUCLEOTIDE SEQUENCE [LARGE SCALE GENOMIC DNA]</scope>
    <source>
        <strain evidence="1 2">PLY_AMNH</strain>
    </source>
</reference>
<gene>
    <name evidence="1" type="ORF">CYMTET_35034</name>
</gene>